<dbReference type="RefSeq" id="WP_173120093.1">
    <property type="nucleotide sequence ID" value="NZ_JABRWJ010000001.1"/>
</dbReference>
<keyword evidence="1" id="KW-0472">Membrane</keyword>
<reference evidence="2 3" key="1">
    <citation type="submission" date="2020-05" db="EMBL/GenBank/DDBJ databases">
        <title>Aquincola sp. isolate from soil.</title>
        <authorList>
            <person name="Han J."/>
            <person name="Kim D.-U."/>
        </authorList>
    </citation>
    <scope>NUCLEOTIDE SEQUENCE [LARGE SCALE GENOMIC DNA]</scope>
    <source>
        <strain evidence="2 3">S2</strain>
    </source>
</reference>
<keyword evidence="1" id="KW-1133">Transmembrane helix</keyword>
<keyword evidence="3" id="KW-1185">Reference proteome</keyword>
<evidence type="ECO:0000256" key="1">
    <source>
        <dbReference type="SAM" id="Phobius"/>
    </source>
</evidence>
<comment type="caution">
    <text evidence="2">The sequence shown here is derived from an EMBL/GenBank/DDBJ whole genome shotgun (WGS) entry which is preliminary data.</text>
</comment>
<evidence type="ECO:0000313" key="3">
    <source>
        <dbReference type="Proteomes" id="UP000737171"/>
    </source>
</evidence>
<evidence type="ECO:0000313" key="2">
    <source>
        <dbReference type="EMBL" id="NRF65765.1"/>
    </source>
</evidence>
<name>A0ABX2E9R1_9BURK</name>
<dbReference type="EMBL" id="JABRWJ010000001">
    <property type="protein sequence ID" value="NRF65765.1"/>
    <property type="molecule type" value="Genomic_DNA"/>
</dbReference>
<dbReference type="Proteomes" id="UP000737171">
    <property type="component" value="Unassembled WGS sequence"/>
</dbReference>
<feature type="transmembrane region" description="Helical" evidence="1">
    <location>
        <begin position="72"/>
        <end position="105"/>
    </location>
</feature>
<accession>A0ABX2E9R1</accession>
<gene>
    <name evidence="2" type="ORF">HLB44_02075</name>
</gene>
<sequence length="112" mass="11576">MRPLAGSAPLAWLAAAAAIVAASWPHLFGAEVPLPGLRGLSAPTVGWPLSVASLAMAVFLSLPRLLSRDRLLVCAGIALCLFVVLVVYVSPVFAGVFALMAGSIIREVRPTA</sequence>
<keyword evidence="1" id="KW-0812">Transmembrane</keyword>
<proteinExistence type="predicted"/>
<organism evidence="2 3">
    <name type="scientific">Pseudaquabacterium terrae</name>
    <dbReference type="NCBI Taxonomy" id="2732868"/>
    <lineage>
        <taxon>Bacteria</taxon>
        <taxon>Pseudomonadati</taxon>
        <taxon>Pseudomonadota</taxon>
        <taxon>Betaproteobacteria</taxon>
        <taxon>Burkholderiales</taxon>
        <taxon>Sphaerotilaceae</taxon>
        <taxon>Pseudaquabacterium</taxon>
    </lineage>
</organism>
<protein>
    <submittedName>
        <fullName evidence="2">Uncharacterized protein</fullName>
    </submittedName>
</protein>
<feature type="transmembrane region" description="Helical" evidence="1">
    <location>
        <begin position="45"/>
        <end position="65"/>
    </location>
</feature>